<keyword evidence="4 9" id="KW-1003">Cell membrane</keyword>
<proteinExistence type="inferred from homology"/>
<dbReference type="InterPro" id="IPR006144">
    <property type="entry name" value="Secretion_HlyD_CS"/>
</dbReference>
<evidence type="ECO:0000259" key="11">
    <source>
        <dbReference type="Pfam" id="PF00364"/>
    </source>
</evidence>
<evidence type="ECO:0000256" key="1">
    <source>
        <dbReference type="ARBA" id="ARBA00004377"/>
    </source>
</evidence>
<keyword evidence="10" id="KW-0175">Coiled coil</keyword>
<evidence type="ECO:0000256" key="3">
    <source>
        <dbReference type="ARBA" id="ARBA00022448"/>
    </source>
</evidence>
<evidence type="ECO:0000256" key="7">
    <source>
        <dbReference type="ARBA" id="ARBA00022989"/>
    </source>
</evidence>
<dbReference type="GO" id="GO:0009306">
    <property type="term" value="P:protein secretion"/>
    <property type="evidence" value="ECO:0007669"/>
    <property type="project" value="InterPro"/>
</dbReference>
<dbReference type="PROSITE" id="PS00543">
    <property type="entry name" value="HLYD_FAMILY"/>
    <property type="match status" value="1"/>
</dbReference>
<evidence type="ECO:0000256" key="9">
    <source>
        <dbReference type="RuleBase" id="RU365093"/>
    </source>
</evidence>
<name>A0A241PXJ0_SALET</name>
<keyword evidence="7 9" id="KW-1133">Transmembrane helix</keyword>
<evidence type="ECO:0000256" key="6">
    <source>
        <dbReference type="ARBA" id="ARBA00022692"/>
    </source>
</evidence>
<organism evidence="14 15">
    <name type="scientific">Salmonella enterica subsp. enterica serovar Macclesfield str. S-1643</name>
    <dbReference type="NCBI Taxonomy" id="1242107"/>
    <lineage>
        <taxon>Bacteria</taxon>
        <taxon>Pseudomonadati</taxon>
        <taxon>Pseudomonadota</taxon>
        <taxon>Gammaproteobacteria</taxon>
        <taxon>Enterobacterales</taxon>
        <taxon>Enterobacteriaceae</taxon>
        <taxon>Salmonella</taxon>
    </lineage>
</organism>
<dbReference type="Gene3D" id="2.40.50.100">
    <property type="match status" value="2"/>
</dbReference>
<keyword evidence="3 9" id="KW-0813">Transport</keyword>
<dbReference type="GO" id="GO:0005886">
    <property type="term" value="C:plasma membrane"/>
    <property type="evidence" value="ECO:0007669"/>
    <property type="project" value="UniProtKB-SubCell"/>
</dbReference>
<dbReference type="Gene3D" id="1.10.287.470">
    <property type="entry name" value="Helix hairpin bin"/>
    <property type="match status" value="1"/>
</dbReference>
<feature type="domain" description="AprE-like long alpha-helical hairpin" evidence="12">
    <location>
        <begin position="97"/>
        <end position="283"/>
    </location>
</feature>
<evidence type="ECO:0000256" key="10">
    <source>
        <dbReference type="SAM" id="Coils"/>
    </source>
</evidence>
<geneLocation type="plasmid" evidence="14">
    <name>unnamed1</name>
</geneLocation>
<dbReference type="Gene3D" id="2.40.30.170">
    <property type="match status" value="1"/>
</dbReference>
<comment type="similarity">
    <text evidence="2 9">Belongs to the membrane fusion protein (MFP) (TC 8.A.1) family.</text>
</comment>
<keyword evidence="8 9" id="KW-0472">Membrane</keyword>
<feature type="domain" description="Lipoyl-binding" evidence="11">
    <location>
        <begin position="62"/>
        <end position="91"/>
    </location>
</feature>
<reference evidence="14 15" key="1">
    <citation type="submission" date="2017-06" db="EMBL/GenBank/DDBJ databases">
        <title>Salmonella reference genomes for public health.</title>
        <authorList>
            <person name="Robertson J."/>
            <person name="Yoshida C."/>
            <person name="Gurnik S."/>
            <person name="Nash J."/>
        </authorList>
    </citation>
    <scope>NUCLEOTIDE SEQUENCE [LARGE SCALE GENOMIC DNA]</scope>
    <source>
        <strain evidence="14 15">S-1643</strain>
        <plasmid evidence="15">Plasmid unnamed1</plasmid>
    </source>
</reference>
<dbReference type="Pfam" id="PF26002">
    <property type="entry name" value="Beta-barrel_AprE"/>
    <property type="match status" value="1"/>
</dbReference>
<evidence type="ECO:0000256" key="8">
    <source>
        <dbReference type="ARBA" id="ARBA00023136"/>
    </source>
</evidence>
<evidence type="ECO:0000313" key="14">
    <source>
        <dbReference type="EMBL" id="ASG19110.1"/>
    </source>
</evidence>
<dbReference type="InterPro" id="IPR050739">
    <property type="entry name" value="MFP"/>
</dbReference>
<dbReference type="PANTHER" id="PTHR30386:SF17">
    <property type="entry name" value="ALKALINE PROTEASE SECRETION PROTEIN APRE"/>
    <property type="match status" value="1"/>
</dbReference>
<evidence type="ECO:0000259" key="13">
    <source>
        <dbReference type="Pfam" id="PF26002"/>
    </source>
</evidence>
<accession>A0A241PXJ0</accession>
<dbReference type="Pfam" id="PF25994">
    <property type="entry name" value="HH_AprE"/>
    <property type="match status" value="1"/>
</dbReference>
<dbReference type="NCBIfam" id="TIGR01843">
    <property type="entry name" value="type_I_hlyD"/>
    <property type="match status" value="1"/>
</dbReference>
<dbReference type="SUPFAM" id="SSF51230">
    <property type="entry name" value="Single hybrid motif"/>
    <property type="match status" value="1"/>
</dbReference>
<gene>
    <name evidence="14" type="ORF">LFZ25_25010</name>
</gene>
<comment type="subcellular location">
    <subcellularLocation>
        <location evidence="1 9">Cell inner membrane</location>
        <topology evidence="1 9">Single-pass membrane protein</topology>
    </subcellularLocation>
</comment>
<dbReference type="InterPro" id="IPR058781">
    <property type="entry name" value="HH_AprE-like"/>
</dbReference>
<dbReference type="InterPro" id="IPR011053">
    <property type="entry name" value="Single_hybrid_motif"/>
</dbReference>
<sequence>MHRYVSNTQYKNNQCDEQHYIRFGWFVIGIGLFGFLIWATFAPLDRGVTASGLVTVSGNHKTIQAPANGIIKSILVKDGDYVKAGSVLVQLRAEQIQAQVNSLKEQYYSVLAEEYRLLAERDNLNTINFPSFFHDANNRNRINVILALQNDLFSSRKLTLQREIDIHRQSIEGIRSQLKGLMDSRINKKIQLTSLQERMNNMKKLAGDGYLPRNNYLEIRNQFAELSSNIDEATGKIGQLQKQLQEIEQRIEQRLASYQQEVRAQLAKIRIEENELRTKLEATKFDLENMTILSPVDGRVVGVNIFTLGGVIRTGDNLMNILPDNEDLIVDSKLKVELIDKVYEGLSVDLMFTAFNQNKTPKIQGTITMVSADRLIDKNNGEPYYHLQITVSKKDMEKLHGKDVKPGMPVEVFVKMGTRSLLSYLFKPVLDRAYTSLTEE</sequence>
<dbReference type="PANTHER" id="PTHR30386">
    <property type="entry name" value="MEMBRANE FUSION SUBUNIT OF EMRAB-TOLC MULTIDRUG EFFLUX PUMP"/>
    <property type="match status" value="1"/>
</dbReference>
<evidence type="ECO:0000256" key="5">
    <source>
        <dbReference type="ARBA" id="ARBA00022519"/>
    </source>
</evidence>
<feature type="transmembrane region" description="Helical" evidence="9">
    <location>
        <begin position="20"/>
        <end position="41"/>
    </location>
</feature>
<dbReference type="RefSeq" id="WP_088731419.1">
    <property type="nucleotide sequence ID" value="NZ_CP022118.1"/>
</dbReference>
<keyword evidence="5 9" id="KW-0997">Cell inner membrane</keyword>
<feature type="domain" description="AprE-like beta-barrel" evidence="13">
    <location>
        <begin position="328"/>
        <end position="417"/>
    </location>
</feature>
<dbReference type="InterPro" id="IPR000089">
    <property type="entry name" value="Biotin_lipoyl"/>
</dbReference>
<evidence type="ECO:0000313" key="15">
    <source>
        <dbReference type="Proteomes" id="UP000197157"/>
    </source>
</evidence>
<keyword evidence="14" id="KW-0614">Plasmid</keyword>
<dbReference type="InterPro" id="IPR058982">
    <property type="entry name" value="Beta-barrel_AprE"/>
</dbReference>
<evidence type="ECO:0000256" key="4">
    <source>
        <dbReference type="ARBA" id="ARBA00022475"/>
    </source>
</evidence>
<dbReference type="Pfam" id="PF00364">
    <property type="entry name" value="Biotin_lipoyl"/>
    <property type="match status" value="1"/>
</dbReference>
<keyword evidence="6 9" id="KW-0812">Transmembrane</keyword>
<dbReference type="AlphaFoldDB" id="A0A241PXJ0"/>
<feature type="coiled-coil region" evidence="10">
    <location>
        <begin position="223"/>
        <end position="275"/>
    </location>
</feature>
<protein>
    <recommendedName>
        <fullName evidence="9">Membrane fusion protein (MFP) family protein</fullName>
    </recommendedName>
</protein>
<evidence type="ECO:0000259" key="12">
    <source>
        <dbReference type="Pfam" id="PF25994"/>
    </source>
</evidence>
<dbReference type="InterPro" id="IPR010129">
    <property type="entry name" value="T1SS_HlyD"/>
</dbReference>
<dbReference type="EMBL" id="CP022118">
    <property type="protein sequence ID" value="ASG19110.1"/>
    <property type="molecule type" value="Genomic_DNA"/>
</dbReference>
<dbReference type="Proteomes" id="UP000197157">
    <property type="component" value="Plasmid unnamed1"/>
</dbReference>
<dbReference type="PRINTS" id="PR01490">
    <property type="entry name" value="RTXTOXIND"/>
</dbReference>
<evidence type="ECO:0000256" key="2">
    <source>
        <dbReference type="ARBA" id="ARBA00009477"/>
    </source>
</evidence>